<dbReference type="Pfam" id="PF01565">
    <property type="entry name" value="FAD_binding_4"/>
    <property type="match status" value="1"/>
</dbReference>
<organism evidence="4 5">
    <name type="scientific">Phomopsis amygdali</name>
    <name type="common">Fusicoccum amygdali</name>
    <dbReference type="NCBI Taxonomy" id="1214568"/>
    <lineage>
        <taxon>Eukaryota</taxon>
        <taxon>Fungi</taxon>
        <taxon>Dikarya</taxon>
        <taxon>Ascomycota</taxon>
        <taxon>Pezizomycotina</taxon>
        <taxon>Sordariomycetes</taxon>
        <taxon>Sordariomycetidae</taxon>
        <taxon>Diaporthales</taxon>
        <taxon>Diaporthaceae</taxon>
        <taxon>Diaporthe</taxon>
    </lineage>
</organism>
<protein>
    <recommendedName>
        <fullName evidence="3">FAD-binding PCMH-type domain-containing protein</fullName>
    </recommendedName>
</protein>
<dbReference type="InterPro" id="IPR016169">
    <property type="entry name" value="FAD-bd_PCMH_sub2"/>
</dbReference>
<comment type="similarity">
    <text evidence="1">Belongs to the oxygen-dependent FAD-linked oxidoreductase family.</text>
</comment>
<dbReference type="SUPFAM" id="SSF56176">
    <property type="entry name" value="FAD-binding/transporter-associated domain-like"/>
    <property type="match status" value="1"/>
</dbReference>
<accession>A0AAD9SF82</accession>
<keyword evidence="2" id="KW-0560">Oxidoreductase</keyword>
<dbReference type="InterPro" id="IPR050432">
    <property type="entry name" value="FAD-linked_Oxidoreductases_BP"/>
</dbReference>
<keyword evidence="5" id="KW-1185">Reference proteome</keyword>
<dbReference type="PANTHER" id="PTHR13878:SF91">
    <property type="entry name" value="FAD BINDING DOMAIN PROTEIN (AFU_ORTHOLOGUE AFUA_6G12070)-RELATED"/>
    <property type="match status" value="1"/>
</dbReference>
<dbReference type="GO" id="GO:0071949">
    <property type="term" value="F:FAD binding"/>
    <property type="evidence" value="ECO:0007669"/>
    <property type="project" value="InterPro"/>
</dbReference>
<evidence type="ECO:0000259" key="3">
    <source>
        <dbReference type="PROSITE" id="PS51387"/>
    </source>
</evidence>
<evidence type="ECO:0000313" key="4">
    <source>
        <dbReference type="EMBL" id="KAK2607051.1"/>
    </source>
</evidence>
<dbReference type="GO" id="GO:0016491">
    <property type="term" value="F:oxidoreductase activity"/>
    <property type="evidence" value="ECO:0007669"/>
    <property type="project" value="UniProtKB-KW"/>
</dbReference>
<dbReference type="Pfam" id="PF08031">
    <property type="entry name" value="BBE"/>
    <property type="match status" value="1"/>
</dbReference>
<gene>
    <name evidence="4" type="ORF">N8I77_005760</name>
</gene>
<dbReference type="Proteomes" id="UP001265746">
    <property type="component" value="Unassembled WGS sequence"/>
</dbReference>
<feature type="domain" description="FAD-binding PCMH-type" evidence="3">
    <location>
        <begin position="109"/>
        <end position="294"/>
    </location>
</feature>
<dbReference type="InterPro" id="IPR012951">
    <property type="entry name" value="BBE"/>
</dbReference>
<dbReference type="InterPro" id="IPR036318">
    <property type="entry name" value="FAD-bd_PCMH-like_sf"/>
</dbReference>
<dbReference type="Gene3D" id="3.30.465.10">
    <property type="match status" value="2"/>
</dbReference>
<proteinExistence type="inferred from homology"/>
<dbReference type="InterPro" id="IPR016166">
    <property type="entry name" value="FAD-bd_PCMH"/>
</dbReference>
<evidence type="ECO:0000256" key="1">
    <source>
        <dbReference type="ARBA" id="ARBA00005466"/>
    </source>
</evidence>
<dbReference type="AlphaFoldDB" id="A0AAD9SF82"/>
<dbReference type="PANTHER" id="PTHR13878">
    <property type="entry name" value="GULONOLACTONE OXIDASE"/>
    <property type="match status" value="1"/>
</dbReference>
<evidence type="ECO:0000313" key="5">
    <source>
        <dbReference type="Proteomes" id="UP001265746"/>
    </source>
</evidence>
<sequence>MPWLARSAPSASSDAWSAFNASVNGRLERDVPFALPCFSIYNGMPHTADEALCSQIRENYTDPSFRIESTAGYMNGQDEVCLSEPADQCLLDSTVSPAALPPGNSSCNQGSVPSYYIAVQGASDVTKAFDFARKYNISLSIKNSGHDYMTRNSQQGSLALWTHGLQDMSHNVSFTPEGCDSDQHTYAAVMTLGAGVTANTATNFATAHNATILVPASSTVGISGGFVLGGGRGVLSPVYGLAIDRVVQFRVVTPDGIARTANACQNQDLFWALRGGGGGTFGVVLESTSRVEPAPMPIAVVHLKLPTNLTVDTAIEWIGFVAEESLPWARQGWGGHFAASYLTYMNPLPRFANLSDGGAYAAESMRTASEYVTSLGGTSVVEVLPSWADVWVKYSKPEERPSGGLLILSGRLIPKALFETGKMKDGIKTFLIQAKQYGFNPLSTYVPADLPFTVEGSRDGYDTNTSTHPGWYDALWNLAAGLSIPGNSSYATRLEVVVNVTKILQLGQDLAGPGSASYLHESSPFTDDWKDAWWGPNYPRLVEIKRKYDPHMLLKCWKCIGFEDADIESPRYRCQGKVQSDIDQAIS</sequence>
<reference evidence="4" key="1">
    <citation type="submission" date="2023-06" db="EMBL/GenBank/DDBJ databases">
        <authorList>
            <person name="Noh H."/>
        </authorList>
    </citation>
    <scope>NUCLEOTIDE SEQUENCE</scope>
    <source>
        <strain evidence="4">DUCC20226</strain>
    </source>
</reference>
<name>A0AAD9SF82_PHOAM</name>
<dbReference type="EMBL" id="JAUJFL010000003">
    <property type="protein sequence ID" value="KAK2607051.1"/>
    <property type="molecule type" value="Genomic_DNA"/>
</dbReference>
<comment type="caution">
    <text evidence="4">The sequence shown here is derived from an EMBL/GenBank/DDBJ whole genome shotgun (WGS) entry which is preliminary data.</text>
</comment>
<dbReference type="PROSITE" id="PS51387">
    <property type="entry name" value="FAD_PCMH"/>
    <property type="match status" value="1"/>
</dbReference>
<evidence type="ECO:0000256" key="2">
    <source>
        <dbReference type="ARBA" id="ARBA00023002"/>
    </source>
</evidence>
<dbReference type="InterPro" id="IPR006094">
    <property type="entry name" value="Oxid_FAD_bind_N"/>
</dbReference>